<feature type="region of interest" description="Disordered" evidence="5">
    <location>
        <begin position="203"/>
        <end position="396"/>
    </location>
</feature>
<organism evidence="7 8">
    <name type="scientific">Clathrus columnatus</name>
    <dbReference type="NCBI Taxonomy" id="1419009"/>
    <lineage>
        <taxon>Eukaryota</taxon>
        <taxon>Fungi</taxon>
        <taxon>Dikarya</taxon>
        <taxon>Basidiomycota</taxon>
        <taxon>Agaricomycotina</taxon>
        <taxon>Agaricomycetes</taxon>
        <taxon>Phallomycetidae</taxon>
        <taxon>Phallales</taxon>
        <taxon>Clathraceae</taxon>
        <taxon>Clathrus</taxon>
    </lineage>
</organism>
<feature type="region of interest" description="Disordered" evidence="5">
    <location>
        <begin position="576"/>
        <end position="601"/>
    </location>
</feature>
<feature type="compositionally biased region" description="Low complexity" evidence="5">
    <location>
        <begin position="345"/>
        <end position="358"/>
    </location>
</feature>
<dbReference type="GO" id="GO:0006355">
    <property type="term" value="P:regulation of DNA-templated transcription"/>
    <property type="evidence" value="ECO:0007669"/>
    <property type="project" value="InterPro"/>
</dbReference>
<evidence type="ECO:0000259" key="6">
    <source>
        <dbReference type="SMART" id="SM00249"/>
    </source>
</evidence>
<feature type="domain" description="Zinc finger PHD-type" evidence="6">
    <location>
        <begin position="610"/>
        <end position="667"/>
    </location>
</feature>
<name>A0AAV5A9S4_9AGAM</name>
<feature type="region of interest" description="Disordered" evidence="5">
    <location>
        <begin position="738"/>
        <end position="760"/>
    </location>
</feature>
<evidence type="ECO:0000256" key="2">
    <source>
        <dbReference type="ARBA" id="ARBA00022771"/>
    </source>
</evidence>
<evidence type="ECO:0000313" key="8">
    <source>
        <dbReference type="Proteomes" id="UP001050691"/>
    </source>
</evidence>
<feature type="region of interest" description="Disordered" evidence="5">
    <location>
        <begin position="690"/>
        <end position="721"/>
    </location>
</feature>
<evidence type="ECO:0000256" key="1">
    <source>
        <dbReference type="ARBA" id="ARBA00022723"/>
    </source>
</evidence>
<dbReference type="SUPFAM" id="SSF57903">
    <property type="entry name" value="FYVE/PHD zinc finger"/>
    <property type="match status" value="1"/>
</dbReference>
<feature type="compositionally biased region" description="Basic and acidic residues" evidence="5">
    <location>
        <begin position="310"/>
        <end position="321"/>
    </location>
</feature>
<dbReference type="SMART" id="SM00249">
    <property type="entry name" value="PHD"/>
    <property type="match status" value="1"/>
</dbReference>
<dbReference type="InterPro" id="IPR019787">
    <property type="entry name" value="Znf_PHD-finger"/>
</dbReference>
<keyword evidence="8" id="KW-1185">Reference proteome</keyword>
<evidence type="ECO:0000256" key="5">
    <source>
        <dbReference type="SAM" id="MobiDB-lite"/>
    </source>
</evidence>
<dbReference type="Pfam" id="PF00628">
    <property type="entry name" value="PHD"/>
    <property type="match status" value="1"/>
</dbReference>
<dbReference type="InterPro" id="IPR001965">
    <property type="entry name" value="Znf_PHD"/>
</dbReference>
<dbReference type="Proteomes" id="UP001050691">
    <property type="component" value="Unassembled WGS sequence"/>
</dbReference>
<dbReference type="Gene3D" id="3.30.40.10">
    <property type="entry name" value="Zinc/RING finger domain, C3HC4 (zinc finger)"/>
    <property type="match status" value="1"/>
</dbReference>
<feature type="compositionally biased region" description="Low complexity" evidence="5">
    <location>
        <begin position="219"/>
        <end position="233"/>
    </location>
</feature>
<keyword evidence="4" id="KW-0175">Coiled coil</keyword>
<evidence type="ECO:0000256" key="4">
    <source>
        <dbReference type="SAM" id="Coils"/>
    </source>
</evidence>
<dbReference type="EMBL" id="BPWL01000003">
    <property type="protein sequence ID" value="GJJ08665.1"/>
    <property type="molecule type" value="Genomic_DNA"/>
</dbReference>
<dbReference type="PROSITE" id="PS01359">
    <property type="entry name" value="ZF_PHD_1"/>
    <property type="match status" value="1"/>
</dbReference>
<dbReference type="InterPro" id="IPR019786">
    <property type="entry name" value="Zinc_finger_PHD-type_CS"/>
</dbReference>
<accession>A0AAV5A9S4</accession>
<dbReference type="GO" id="GO:0008270">
    <property type="term" value="F:zinc ion binding"/>
    <property type="evidence" value="ECO:0007669"/>
    <property type="project" value="UniProtKB-KW"/>
</dbReference>
<feature type="region of interest" description="Disordered" evidence="5">
    <location>
        <begin position="789"/>
        <end position="835"/>
    </location>
</feature>
<feature type="compositionally biased region" description="Polar residues" evidence="5">
    <location>
        <begin position="738"/>
        <end position="751"/>
    </location>
</feature>
<feature type="compositionally biased region" description="Polar residues" evidence="5">
    <location>
        <begin position="972"/>
        <end position="989"/>
    </location>
</feature>
<keyword evidence="3" id="KW-0862">Zinc</keyword>
<evidence type="ECO:0000256" key="3">
    <source>
        <dbReference type="ARBA" id="ARBA00022833"/>
    </source>
</evidence>
<feature type="compositionally biased region" description="Basic and acidic residues" evidence="5">
    <location>
        <begin position="375"/>
        <end position="386"/>
    </location>
</feature>
<gene>
    <name evidence="7" type="ORF">Clacol_002884</name>
</gene>
<evidence type="ECO:0000313" key="7">
    <source>
        <dbReference type="EMBL" id="GJJ08665.1"/>
    </source>
</evidence>
<dbReference type="InterPro" id="IPR028938">
    <property type="entry name" value="Rsf1-like"/>
</dbReference>
<dbReference type="InterPro" id="IPR013083">
    <property type="entry name" value="Znf_RING/FYVE/PHD"/>
</dbReference>
<sequence>MRFGRKLSVPPPQPPAPSAEILALRSNWKWAYLSHFLFTFNPVLHLEEIQLSELEDDLAAGTYLVIPTIMQRLLMSLTPHDKRVILEDWQQQLRKQSMKRSPDDNLMGSDDDPVDFESLIMSDKLELFYRMCEWQFHNSNSLRIRMRDDDEYANWRIEPIAFDAKGNAYWLLGGNRLWMQYAPSRKTTVKTKKRKRITLNATAATPTTTNYKPSRRKQALNATSSTAQNTASAHSKTVSTFSPSFAPPPLSTRTRKPIRDTRSQAAGLPPTRPRVIGTRASSRLRGKEEEWQEIPEEWLKESQTQVSNGKKRENNKGKEEEFGPEEEGDQSNEKSALELIDDGSELTSLSDLSELSNEGMEEHNIDVGEDDDEYKEGVDAQEEEHSPSPVHDYSTPEKEVWKTVGISSVCVTLEDWEEFPKQFSNSTNKRERAFYKLLVNELVPAIIEVLKVKVKKQVVEDAIVHRKRSSRLAIKESLREAEKTKKAEAEKEMDRHRRWEARARKEVEERSKLENLRSVRLKEKAGIFTDRYVIIWFALFELWLNCKSNSARSTPETKPETLITNGATGIESHDITNAVGDQPIPMHVKRGSSSKSGTLTPKEDESWELDCEVCQKRGWNLDDGQELMCCEKCNRWQHIRCHDQADFIAGRPRRNWEAEEFVCNICTTGRLPITQQSQSKLLQPPLQFQSHPSLTNYSPLPKLQLHPSHQQQPSYPQQPHIPSQNWVMYNGATGTNIKNGKSIPANANTTKIPKGKNKAYERPVPMQTGREHAYGNGHSYPYPPMAVETRQSSVSESSYSKMSPLGDSLSVPSSRLLAPAPSNPPPISLPSSASTHSLPGHTYLATPNAYLPDYSGHYAVSVNSNLQYSITQRNPSTSSPRPPSNSSPYGAPTANVAAWIPQQPVQAWSNLHSTRKLDNGGAKSGPQSYTTAAMAAGSNYSNGDYISSLVPAPPSNFPGLQQGPPAGLSYSGVASSASDPATSMHPTPR</sequence>
<protein>
    <recommendedName>
        <fullName evidence="6">Zinc finger PHD-type domain-containing protein</fullName>
    </recommendedName>
</protein>
<reference evidence="7" key="1">
    <citation type="submission" date="2021-10" db="EMBL/GenBank/DDBJ databases">
        <title>De novo Genome Assembly of Clathrus columnatus (Basidiomycota, Fungi) Using Illumina and Nanopore Sequence Data.</title>
        <authorList>
            <person name="Ogiso-Tanaka E."/>
            <person name="Itagaki H."/>
            <person name="Hosoya T."/>
            <person name="Hosaka K."/>
        </authorList>
    </citation>
    <scope>NUCLEOTIDE SEQUENCE</scope>
    <source>
        <strain evidence="7">MO-923</strain>
    </source>
</reference>
<dbReference type="PANTHER" id="PTHR14296:SF3">
    <property type="entry name" value="DIKAR, ISOFORM F"/>
    <property type="match status" value="1"/>
</dbReference>
<dbReference type="InterPro" id="IPR011011">
    <property type="entry name" value="Znf_FYVE_PHD"/>
</dbReference>
<feature type="compositionally biased region" description="Polar residues" evidence="5">
    <location>
        <begin position="234"/>
        <end position="243"/>
    </location>
</feature>
<comment type="caution">
    <text evidence="7">The sequence shown here is derived from an EMBL/GenBank/DDBJ whole genome shotgun (WGS) entry which is preliminary data.</text>
</comment>
<dbReference type="PANTHER" id="PTHR14296">
    <property type="entry name" value="REMODELING AND SPACING FACTOR 1"/>
    <property type="match status" value="1"/>
</dbReference>
<feature type="region of interest" description="Disordered" evidence="5">
    <location>
        <begin position="871"/>
        <end position="892"/>
    </location>
</feature>
<dbReference type="AlphaFoldDB" id="A0AAV5A9S4"/>
<keyword evidence="2" id="KW-0863">Zinc-finger</keyword>
<proteinExistence type="predicted"/>
<keyword evidence="1" id="KW-0479">Metal-binding</keyword>
<dbReference type="GO" id="GO:0031213">
    <property type="term" value="C:RSF complex"/>
    <property type="evidence" value="ECO:0007669"/>
    <property type="project" value="InterPro"/>
</dbReference>
<dbReference type="CDD" id="cd15489">
    <property type="entry name" value="PHD_SF"/>
    <property type="match status" value="1"/>
</dbReference>
<feature type="compositionally biased region" description="Low complexity" evidence="5">
    <location>
        <begin position="792"/>
        <end position="820"/>
    </location>
</feature>
<feature type="compositionally biased region" description="Low complexity" evidence="5">
    <location>
        <begin position="699"/>
        <end position="721"/>
    </location>
</feature>
<feature type="region of interest" description="Disordered" evidence="5">
    <location>
        <begin position="954"/>
        <end position="989"/>
    </location>
</feature>
<feature type="coiled-coil region" evidence="4">
    <location>
        <begin position="472"/>
        <end position="516"/>
    </location>
</feature>